<name>A0A5A7TG22_CUCMM</name>
<organism evidence="1 2">
    <name type="scientific">Cucumis melo var. makuwa</name>
    <name type="common">Oriental melon</name>
    <dbReference type="NCBI Taxonomy" id="1194695"/>
    <lineage>
        <taxon>Eukaryota</taxon>
        <taxon>Viridiplantae</taxon>
        <taxon>Streptophyta</taxon>
        <taxon>Embryophyta</taxon>
        <taxon>Tracheophyta</taxon>
        <taxon>Spermatophyta</taxon>
        <taxon>Magnoliopsida</taxon>
        <taxon>eudicotyledons</taxon>
        <taxon>Gunneridae</taxon>
        <taxon>Pentapetalae</taxon>
        <taxon>rosids</taxon>
        <taxon>fabids</taxon>
        <taxon>Cucurbitales</taxon>
        <taxon>Cucurbitaceae</taxon>
        <taxon>Benincaseae</taxon>
        <taxon>Cucumis</taxon>
    </lineage>
</organism>
<proteinExistence type="predicted"/>
<comment type="caution">
    <text evidence="1">The sequence shown here is derived from an EMBL/GenBank/DDBJ whole genome shotgun (WGS) entry which is preliminary data.</text>
</comment>
<reference evidence="1 2" key="1">
    <citation type="submission" date="2019-08" db="EMBL/GenBank/DDBJ databases">
        <title>Draft genome sequences of two oriental melons (Cucumis melo L. var makuwa).</title>
        <authorList>
            <person name="Kwon S.-Y."/>
        </authorList>
    </citation>
    <scope>NUCLEOTIDE SEQUENCE [LARGE SCALE GENOMIC DNA]</scope>
    <source>
        <strain evidence="2">cv. SW 3</strain>
        <tissue evidence="1">Leaf</tissue>
    </source>
</reference>
<sequence>MVATGGYVEVGVKATDCLRSVDWKESTHVSDPSVTVSVLTEMIKQQYGYTVKYRRVWQVKRKALVAVFGDWDKSYNELPYWLSAVVHYNSGTRVDWFFLPSDVPETTIFGRVF</sequence>
<dbReference type="OrthoDB" id="683469at2759"/>
<protein>
    <submittedName>
        <fullName evidence="1">Uncharacterized protein</fullName>
    </submittedName>
</protein>
<dbReference type="Proteomes" id="UP000321393">
    <property type="component" value="Unassembled WGS sequence"/>
</dbReference>
<gene>
    <name evidence="1" type="ORF">E6C27_scaffold262G001760</name>
</gene>
<accession>A0A5A7TG22</accession>
<evidence type="ECO:0000313" key="2">
    <source>
        <dbReference type="Proteomes" id="UP000321393"/>
    </source>
</evidence>
<dbReference type="EMBL" id="SSTE01017321">
    <property type="protein sequence ID" value="KAA0040601.1"/>
    <property type="molecule type" value="Genomic_DNA"/>
</dbReference>
<dbReference type="AlphaFoldDB" id="A0A5A7TG22"/>
<evidence type="ECO:0000313" key="1">
    <source>
        <dbReference type="EMBL" id="KAA0040601.1"/>
    </source>
</evidence>